<dbReference type="InterPro" id="IPR056664">
    <property type="entry name" value="DUF7762"/>
</dbReference>
<dbReference type="VEuPathDB" id="TriTrypDB:ADEAN_000136400"/>
<keyword evidence="1" id="KW-0175">Coiled coil</keyword>
<dbReference type="Pfam" id="PF24952">
    <property type="entry name" value="DUF7761"/>
    <property type="match status" value="1"/>
</dbReference>
<sequence length="552" mass="61256">MESTAVLLAPKRKKSKQKKTKANKEKTPVEEVPEIVDDVVEESPVKIEEEEDVLQVEEEEQVEASTPVEEEPEQEQVTAEEPVEAFQPPPESQSPTDVPTIIALKEKFTAPFMFYDAAQKKIAPNPKYSRATTQQLSVLQSVVLTQLQPVSERSSTYTPNELLSRLFRALLFVVTSSFSFPLQEDDATQKSLSASLEVITSIEQLSRTSYPFRLLEYNLSHLSSTAESCTSVGYVVSEGLSGKCLESYVNLLRERIAAEEKGPQKRTKDQLQALADTRQNLQEVENILDGMRQSYRLLHTESQTLRGNVSGVDLRATEGGTEGSQTEAALLLRGNYYNLLKWVLAVYDAEQMGVPKLTANVSRLMNATEGVEEPPVRITEYNPATGKVVFERGNVQQKWGLQVNESGVLLGLENNVKNSSDAARALMSVLQSDKDGKSLSILKVNGQTIREENLSPNEMRKQQQAILNKLMTALQENQLKKKLVLHLEKRDASVLSSVSEVHAEFVAQGNENAGGQQLVLVLSRPSPSVKWGLALQVVPDEAPVIKRIFQGH</sequence>
<dbReference type="PANTHER" id="PTHR42262">
    <property type="entry name" value="PDZ DOMAIN-CONTAINING PROTEIN-RELATED"/>
    <property type="match status" value="1"/>
</dbReference>
<dbReference type="Proteomes" id="UP000515908">
    <property type="component" value="Chromosome 02"/>
</dbReference>
<feature type="domain" description="DUF7761" evidence="4">
    <location>
        <begin position="376"/>
        <end position="485"/>
    </location>
</feature>
<feature type="region of interest" description="Disordered" evidence="2">
    <location>
        <begin position="1"/>
        <end position="97"/>
    </location>
</feature>
<feature type="coiled-coil region" evidence="1">
    <location>
        <begin position="264"/>
        <end position="294"/>
    </location>
</feature>
<proteinExistence type="predicted"/>
<keyword evidence="7" id="KW-1185">Reference proteome</keyword>
<dbReference type="EMBL" id="LR877146">
    <property type="protein sequence ID" value="CAD2213920.1"/>
    <property type="molecule type" value="Genomic_DNA"/>
</dbReference>
<feature type="compositionally biased region" description="Acidic residues" evidence="2">
    <location>
        <begin position="31"/>
        <end position="41"/>
    </location>
</feature>
<protein>
    <submittedName>
        <fullName evidence="6">Uncharacterized protein</fullName>
    </submittedName>
</protein>
<dbReference type="InterPro" id="IPR056663">
    <property type="entry name" value="DUF7761"/>
</dbReference>
<feature type="compositionally biased region" description="Acidic residues" evidence="2">
    <location>
        <begin position="48"/>
        <end position="74"/>
    </location>
</feature>
<evidence type="ECO:0000313" key="7">
    <source>
        <dbReference type="Proteomes" id="UP000515908"/>
    </source>
</evidence>
<organism evidence="6 7">
    <name type="scientific">Angomonas deanei</name>
    <dbReference type="NCBI Taxonomy" id="59799"/>
    <lineage>
        <taxon>Eukaryota</taxon>
        <taxon>Discoba</taxon>
        <taxon>Euglenozoa</taxon>
        <taxon>Kinetoplastea</taxon>
        <taxon>Metakinetoplastina</taxon>
        <taxon>Trypanosomatida</taxon>
        <taxon>Trypanosomatidae</taxon>
        <taxon>Strigomonadinae</taxon>
        <taxon>Angomonas</taxon>
    </lineage>
</organism>
<dbReference type="Pfam" id="PF24949">
    <property type="entry name" value="DUF7760"/>
    <property type="match status" value="1"/>
</dbReference>
<gene>
    <name evidence="6" type="ORF">ADEAN_000136400</name>
</gene>
<dbReference type="AlphaFoldDB" id="A0A7G2C2F9"/>
<feature type="domain" description="DUF7760" evidence="3">
    <location>
        <begin position="98"/>
        <end position="359"/>
    </location>
</feature>
<evidence type="ECO:0000313" key="6">
    <source>
        <dbReference type="EMBL" id="CAD2213920.1"/>
    </source>
</evidence>
<feature type="compositionally biased region" description="Basic residues" evidence="2">
    <location>
        <begin position="10"/>
        <end position="21"/>
    </location>
</feature>
<name>A0A7G2C2F9_9TRYP</name>
<accession>A0A7G2C2F9</accession>
<dbReference type="PANTHER" id="PTHR42262:SF1">
    <property type="match status" value="1"/>
</dbReference>
<evidence type="ECO:0000256" key="2">
    <source>
        <dbReference type="SAM" id="MobiDB-lite"/>
    </source>
</evidence>
<evidence type="ECO:0000259" key="4">
    <source>
        <dbReference type="Pfam" id="PF24952"/>
    </source>
</evidence>
<evidence type="ECO:0000259" key="5">
    <source>
        <dbReference type="Pfam" id="PF24953"/>
    </source>
</evidence>
<dbReference type="InterPro" id="IPR056662">
    <property type="entry name" value="DUF7760"/>
</dbReference>
<dbReference type="Pfam" id="PF24953">
    <property type="entry name" value="DUF7762"/>
    <property type="match status" value="1"/>
</dbReference>
<evidence type="ECO:0000259" key="3">
    <source>
        <dbReference type="Pfam" id="PF24949"/>
    </source>
</evidence>
<feature type="domain" description="DUF7762" evidence="5">
    <location>
        <begin position="500"/>
        <end position="546"/>
    </location>
</feature>
<evidence type="ECO:0000256" key="1">
    <source>
        <dbReference type="SAM" id="Coils"/>
    </source>
</evidence>
<reference evidence="6 7" key="1">
    <citation type="submission" date="2020-08" db="EMBL/GenBank/DDBJ databases">
        <authorList>
            <person name="Newling K."/>
            <person name="Davey J."/>
            <person name="Forrester S."/>
        </authorList>
    </citation>
    <scope>NUCLEOTIDE SEQUENCE [LARGE SCALE GENOMIC DNA]</scope>
    <source>
        <strain evidence="7">Crithidia deanei Carvalho (ATCC PRA-265)</strain>
    </source>
</reference>